<dbReference type="SUPFAM" id="SSF52821">
    <property type="entry name" value="Rhodanese/Cell cycle control phosphatase"/>
    <property type="match status" value="1"/>
</dbReference>
<keyword evidence="1" id="KW-0732">Signal</keyword>
<proteinExistence type="predicted"/>
<evidence type="ECO:0000313" key="3">
    <source>
        <dbReference type="EMBL" id="MBM7509554.1"/>
    </source>
</evidence>
<gene>
    <name evidence="3" type="ORF">JOE61_003368</name>
</gene>
<dbReference type="PANTHER" id="PTHR43031">
    <property type="entry name" value="FAD-DEPENDENT OXIDOREDUCTASE"/>
    <property type="match status" value="1"/>
</dbReference>
<feature type="chain" id="PRO_5046110029" evidence="1">
    <location>
        <begin position="35"/>
        <end position="148"/>
    </location>
</feature>
<dbReference type="CDD" id="cd00158">
    <property type="entry name" value="RHOD"/>
    <property type="match status" value="1"/>
</dbReference>
<comment type="caution">
    <text evidence="3">The sequence shown here is derived from an EMBL/GenBank/DDBJ whole genome shotgun (WGS) entry which is preliminary data.</text>
</comment>
<feature type="domain" description="Rhodanese" evidence="2">
    <location>
        <begin position="74"/>
        <end position="139"/>
    </location>
</feature>
<evidence type="ECO:0000259" key="2">
    <source>
        <dbReference type="PROSITE" id="PS50206"/>
    </source>
</evidence>
<accession>A0ABS2MEE4</accession>
<reference evidence="3 4" key="1">
    <citation type="submission" date="2021-01" db="EMBL/GenBank/DDBJ databases">
        <title>Sequencing the genomes of 1000 actinobacteria strains.</title>
        <authorList>
            <person name="Klenk H.-P."/>
        </authorList>
    </citation>
    <scope>NUCLEOTIDE SEQUENCE [LARGE SCALE GENOMIC DNA]</scope>
    <source>
        <strain evidence="3 4">DSM 18239</strain>
    </source>
</reference>
<evidence type="ECO:0000256" key="1">
    <source>
        <dbReference type="SAM" id="SignalP"/>
    </source>
</evidence>
<protein>
    <submittedName>
        <fullName evidence="3">Rhodanese-related sulfurtransferase</fullName>
    </submittedName>
</protein>
<dbReference type="Pfam" id="PF00581">
    <property type="entry name" value="Rhodanese"/>
    <property type="match status" value="1"/>
</dbReference>
<dbReference type="InterPro" id="IPR036873">
    <property type="entry name" value="Rhodanese-like_dom_sf"/>
</dbReference>
<evidence type="ECO:0000313" key="4">
    <source>
        <dbReference type="Proteomes" id="UP000732378"/>
    </source>
</evidence>
<organism evidence="3 4">
    <name type="scientific">Nocardioides salarius</name>
    <dbReference type="NCBI Taxonomy" id="374513"/>
    <lineage>
        <taxon>Bacteria</taxon>
        <taxon>Bacillati</taxon>
        <taxon>Actinomycetota</taxon>
        <taxon>Actinomycetes</taxon>
        <taxon>Propionibacteriales</taxon>
        <taxon>Nocardioidaceae</taxon>
        <taxon>Nocardioides</taxon>
    </lineage>
</organism>
<dbReference type="SMART" id="SM00450">
    <property type="entry name" value="RHOD"/>
    <property type="match status" value="1"/>
</dbReference>
<dbReference type="RefSeq" id="WP_193671176.1">
    <property type="nucleotide sequence ID" value="NZ_JACDTV010000030.1"/>
</dbReference>
<dbReference type="InterPro" id="IPR001763">
    <property type="entry name" value="Rhodanese-like_dom"/>
</dbReference>
<dbReference type="Gene3D" id="3.40.250.10">
    <property type="entry name" value="Rhodanese-like domain"/>
    <property type="match status" value="1"/>
</dbReference>
<sequence length="148" mass="15563">MFLNPLPRLSITVIAGLAAVILLSACGSDPSPNADDTAVRVSPATFADLIAKPATFVLNVHTPDEGSIPGTEANIPFDRLRTRVDELPADSSALIAVYCRSGNMSTLATVTLSDLGYTDVIELDGGMEAWRADGRALLPPDQAARKRG</sequence>
<feature type="signal peptide" evidence="1">
    <location>
        <begin position="1"/>
        <end position="34"/>
    </location>
</feature>
<keyword evidence="4" id="KW-1185">Reference proteome</keyword>
<name>A0ABS2MEE4_9ACTN</name>
<dbReference type="Proteomes" id="UP000732378">
    <property type="component" value="Unassembled WGS sequence"/>
</dbReference>
<dbReference type="EMBL" id="JAFBBZ010000001">
    <property type="protein sequence ID" value="MBM7509554.1"/>
    <property type="molecule type" value="Genomic_DNA"/>
</dbReference>
<dbReference type="InterPro" id="IPR050229">
    <property type="entry name" value="GlpE_sulfurtransferase"/>
</dbReference>
<dbReference type="PANTHER" id="PTHR43031:SF1">
    <property type="entry name" value="PYRIDINE NUCLEOTIDE-DISULPHIDE OXIDOREDUCTASE"/>
    <property type="match status" value="1"/>
</dbReference>
<dbReference type="PROSITE" id="PS50206">
    <property type="entry name" value="RHODANESE_3"/>
    <property type="match status" value="1"/>
</dbReference>